<organism evidence="3 4">
    <name type="scientific">Blautia liquoris</name>
    <dbReference type="NCBI Taxonomy" id="2779518"/>
    <lineage>
        <taxon>Bacteria</taxon>
        <taxon>Bacillati</taxon>
        <taxon>Bacillota</taxon>
        <taxon>Clostridia</taxon>
        <taxon>Lachnospirales</taxon>
        <taxon>Lachnospiraceae</taxon>
        <taxon>Blautia</taxon>
    </lineage>
</organism>
<proteinExistence type="predicted"/>
<feature type="chain" id="PRO_5032664555" evidence="2">
    <location>
        <begin position="24"/>
        <end position="470"/>
    </location>
</feature>
<keyword evidence="2" id="KW-0732">Signal</keyword>
<dbReference type="Proteomes" id="UP000593601">
    <property type="component" value="Chromosome"/>
</dbReference>
<dbReference type="EMBL" id="CP063304">
    <property type="protein sequence ID" value="QOV18109.1"/>
    <property type="molecule type" value="Genomic_DNA"/>
</dbReference>
<accession>A0A7M2RCQ4</accession>
<gene>
    <name evidence="3" type="ORF">INP51_08570</name>
</gene>
<feature type="compositionally biased region" description="Acidic residues" evidence="1">
    <location>
        <begin position="105"/>
        <end position="115"/>
    </location>
</feature>
<sequence>MNYKIVCCLLTAVLVSHPLSTMAEEEPTDTDSIIQAAQEDQKPADDFVNGEEIQEDILKRKDEDQQTDQVETPVEAVSCDNAKQAEVTDEPEIIGEPQDIGGQETIEESELVEETETTKETETTEEAKTMDEAKFIDEEESGKKQEKKTEVDLKEEDQAEKTSSRKPEQEDHMVLKEQEEKKIRDNQDERKEKEQKQREEQKQRAETKLNDEQKQQFKKEKIVKEQEKENKNGKLQQPVFPARKVFFKNIRNLSSNPKQVKPEVIIENPILDDEQLEIILESKSQGVIPKSVQVHKENGKVRYSIPDIDKDDQYILKLKNKRTDSPYEEAVAFSVNRRGTTFTYDQEKANVKLDQSFSPVIHLQNVDATQVITCMVNGKECSYEEKGDELLISEDNLKYGKNQIIVAVKDQAGNISVMSPWEFMISSEKKQDKKAEIHQGVKENQNIVESLTFLLRNVVKMIARILGSSI</sequence>
<evidence type="ECO:0000313" key="3">
    <source>
        <dbReference type="EMBL" id="QOV18109.1"/>
    </source>
</evidence>
<feature type="compositionally biased region" description="Basic and acidic residues" evidence="1">
    <location>
        <begin position="116"/>
        <end position="152"/>
    </location>
</feature>
<feature type="compositionally biased region" description="Basic and acidic residues" evidence="1">
    <location>
        <begin position="159"/>
        <end position="219"/>
    </location>
</feature>
<feature type="signal peptide" evidence="2">
    <location>
        <begin position="1"/>
        <end position="23"/>
    </location>
</feature>
<dbReference type="KEGG" id="bliq:INP51_08570"/>
<evidence type="ECO:0000256" key="2">
    <source>
        <dbReference type="SAM" id="SignalP"/>
    </source>
</evidence>
<evidence type="ECO:0000256" key="1">
    <source>
        <dbReference type="SAM" id="MobiDB-lite"/>
    </source>
</evidence>
<dbReference type="RefSeq" id="WP_193734471.1">
    <property type="nucleotide sequence ID" value="NZ_CP063304.1"/>
</dbReference>
<protein>
    <submittedName>
        <fullName evidence="3">Uncharacterized protein</fullName>
    </submittedName>
</protein>
<dbReference type="AlphaFoldDB" id="A0A7M2RCQ4"/>
<reference evidence="3 4" key="1">
    <citation type="submission" date="2020-10" db="EMBL/GenBank/DDBJ databases">
        <title>Blautia liquoris sp.nov., isolated from the mud in a fermentation cellar used for the production of Chinese strong-flavoured liquor.</title>
        <authorList>
            <person name="Lu L."/>
        </authorList>
    </citation>
    <scope>NUCLEOTIDE SEQUENCE [LARGE SCALE GENOMIC DNA]</scope>
    <source>
        <strain evidence="3 4">LZLJ-3</strain>
    </source>
</reference>
<name>A0A7M2RCQ4_9FIRM</name>
<feature type="region of interest" description="Disordered" evidence="1">
    <location>
        <begin position="23"/>
        <end position="219"/>
    </location>
</feature>
<evidence type="ECO:0000313" key="4">
    <source>
        <dbReference type="Proteomes" id="UP000593601"/>
    </source>
</evidence>
<keyword evidence="4" id="KW-1185">Reference proteome</keyword>